<evidence type="ECO:0000256" key="6">
    <source>
        <dbReference type="RuleBase" id="RU003915"/>
    </source>
</evidence>
<keyword evidence="4 5" id="KW-0413">Isomerase</keyword>
<comment type="similarity">
    <text evidence="2 6">Belongs to the FKBP-type PPIase family.</text>
</comment>
<dbReference type="SUPFAM" id="SSF54534">
    <property type="entry name" value="FKBP-like"/>
    <property type="match status" value="1"/>
</dbReference>
<sequence length="215" mass="23780">MKHTKPLAWLAAIILSGGMLLGCSESEGGTEEYPNWKATNDTYFNNLYQTATKQIASGSTQWKIIANWSYNADAAKTPDTHIVVEVLKQGTGSGCPFYSDSVRVHYQGRLLPSVSYPAGRIFEQTWTGAYDTATNAPKNFLVSRLVDGFATALQHMHIGDRWRVYIPYQLGYGSKNTSNGLPACSTLIFDITLSAYARPGVALPTRAQRFVWIEE</sequence>
<evidence type="ECO:0000256" key="3">
    <source>
        <dbReference type="ARBA" id="ARBA00023110"/>
    </source>
</evidence>
<dbReference type="STRING" id="862515.HMPREF0658_1835"/>
<dbReference type="PANTHER" id="PTHR43811">
    <property type="entry name" value="FKBP-TYPE PEPTIDYL-PROLYL CIS-TRANS ISOMERASE FKPA"/>
    <property type="match status" value="1"/>
</dbReference>
<dbReference type="GO" id="GO:0003755">
    <property type="term" value="F:peptidyl-prolyl cis-trans isomerase activity"/>
    <property type="evidence" value="ECO:0007669"/>
    <property type="project" value="UniProtKB-UniRule"/>
</dbReference>
<evidence type="ECO:0000256" key="4">
    <source>
        <dbReference type="ARBA" id="ARBA00023235"/>
    </source>
</evidence>
<dbReference type="HOGENOM" id="CLU_013615_7_1_10"/>
<dbReference type="eggNOG" id="COG0545">
    <property type="taxonomic scope" value="Bacteria"/>
</dbReference>
<name>E0NUI1_9BACT</name>
<dbReference type="InterPro" id="IPR001179">
    <property type="entry name" value="PPIase_FKBP_dom"/>
</dbReference>
<dbReference type="InterPro" id="IPR046357">
    <property type="entry name" value="PPIase_dom_sf"/>
</dbReference>
<feature type="signal peptide" evidence="7">
    <location>
        <begin position="1"/>
        <end position="21"/>
    </location>
</feature>
<dbReference type="OrthoDB" id="9814548at2"/>
<evidence type="ECO:0000256" key="1">
    <source>
        <dbReference type="ARBA" id="ARBA00000971"/>
    </source>
</evidence>
<dbReference type="Pfam" id="PF00254">
    <property type="entry name" value="FKBP_C"/>
    <property type="match status" value="1"/>
</dbReference>
<feature type="domain" description="PPIase FKBP-type" evidence="8">
    <location>
        <begin position="99"/>
        <end position="197"/>
    </location>
</feature>
<dbReference type="RefSeq" id="WP_006950137.1">
    <property type="nucleotide sequence ID" value="NZ_BAJI01000004.1"/>
</dbReference>
<keyword evidence="3 5" id="KW-0697">Rotamase</keyword>
<protein>
    <recommendedName>
        <fullName evidence="6">Peptidyl-prolyl cis-trans isomerase</fullName>
        <ecNumber evidence="6">5.2.1.8</ecNumber>
    </recommendedName>
</protein>
<dbReference type="Gene3D" id="3.10.50.40">
    <property type="match status" value="1"/>
</dbReference>
<proteinExistence type="inferred from homology"/>
<comment type="catalytic activity">
    <reaction evidence="1 5 6">
        <text>[protein]-peptidylproline (omega=180) = [protein]-peptidylproline (omega=0)</text>
        <dbReference type="Rhea" id="RHEA:16237"/>
        <dbReference type="Rhea" id="RHEA-COMP:10747"/>
        <dbReference type="Rhea" id="RHEA-COMP:10748"/>
        <dbReference type="ChEBI" id="CHEBI:83833"/>
        <dbReference type="ChEBI" id="CHEBI:83834"/>
        <dbReference type="EC" id="5.2.1.8"/>
    </reaction>
</comment>
<dbReference type="EMBL" id="AEEI01000052">
    <property type="protein sequence ID" value="EFM01272.1"/>
    <property type="molecule type" value="Genomic_DNA"/>
</dbReference>
<feature type="chain" id="PRO_5003138385" description="Peptidyl-prolyl cis-trans isomerase" evidence="7">
    <location>
        <begin position="22"/>
        <end position="215"/>
    </location>
</feature>
<evidence type="ECO:0000259" key="8">
    <source>
        <dbReference type="PROSITE" id="PS50059"/>
    </source>
</evidence>
<evidence type="ECO:0000256" key="5">
    <source>
        <dbReference type="PROSITE-ProRule" id="PRU00277"/>
    </source>
</evidence>
<keyword evidence="7" id="KW-0732">Signal</keyword>
<evidence type="ECO:0000313" key="9">
    <source>
        <dbReference type="EMBL" id="EFM01272.1"/>
    </source>
</evidence>
<dbReference type="AlphaFoldDB" id="E0NUI1"/>
<dbReference type="Proteomes" id="UP000004394">
    <property type="component" value="Unassembled WGS sequence"/>
</dbReference>
<reference evidence="9" key="1">
    <citation type="submission" date="2010-07" db="EMBL/GenBank/DDBJ databases">
        <authorList>
            <person name="Muzny D."/>
            <person name="Qin X."/>
            <person name="Deng J."/>
            <person name="Jiang H."/>
            <person name="Liu Y."/>
            <person name="Qu J."/>
            <person name="Song X.-Z."/>
            <person name="Zhang L."/>
            <person name="Thornton R."/>
            <person name="Coyle M."/>
            <person name="Francisco L."/>
            <person name="Jackson L."/>
            <person name="Javaid M."/>
            <person name="Korchina V."/>
            <person name="Kovar C."/>
            <person name="Mata R."/>
            <person name="Mathew T."/>
            <person name="Ngo R."/>
            <person name="Nguyen L."/>
            <person name="Nguyen N."/>
            <person name="Okwuonu G."/>
            <person name="Ongeri F."/>
            <person name="Pham C."/>
            <person name="Simmons D."/>
            <person name="Wilczek-Boney K."/>
            <person name="Hale W."/>
            <person name="Jakkamsetti A."/>
            <person name="Pham P."/>
            <person name="Ruth R."/>
            <person name="San Lucas F."/>
            <person name="Warren J."/>
            <person name="Zhang J."/>
            <person name="Zhao Z."/>
            <person name="Zhou C."/>
            <person name="Zhu D."/>
            <person name="Lee S."/>
            <person name="Bess C."/>
            <person name="Blankenburg K."/>
            <person name="Forbes L."/>
            <person name="Fu Q."/>
            <person name="Gubbala S."/>
            <person name="Hirani K."/>
            <person name="Jayaseelan J.C."/>
            <person name="Lara F."/>
            <person name="Munidasa M."/>
            <person name="Palculict T."/>
            <person name="Patil S."/>
            <person name="Pu L.-L."/>
            <person name="Saada N."/>
            <person name="Tang L."/>
            <person name="Weissenberger G."/>
            <person name="Zhu Y."/>
            <person name="Hemphill L."/>
            <person name="Shang Y."/>
            <person name="Youmans B."/>
            <person name="Ayvaz T."/>
            <person name="Ross M."/>
            <person name="Santibanez J."/>
            <person name="Aqrawi P."/>
            <person name="Gross S."/>
            <person name="Joshi V."/>
            <person name="Fowler G."/>
            <person name="Nazareth L."/>
            <person name="Reid J."/>
            <person name="Worley K."/>
            <person name="Petrosino J."/>
            <person name="Highlander S."/>
            <person name="Gibbs R."/>
        </authorList>
    </citation>
    <scope>NUCLEOTIDE SEQUENCE [LARGE SCALE GENOMIC DNA]</scope>
    <source>
        <strain evidence="9">DSM 16973</strain>
    </source>
</reference>
<evidence type="ECO:0000256" key="2">
    <source>
        <dbReference type="ARBA" id="ARBA00006577"/>
    </source>
</evidence>
<evidence type="ECO:0000256" key="7">
    <source>
        <dbReference type="SAM" id="SignalP"/>
    </source>
</evidence>
<dbReference type="PROSITE" id="PS51257">
    <property type="entry name" value="PROKAR_LIPOPROTEIN"/>
    <property type="match status" value="1"/>
</dbReference>
<keyword evidence="10" id="KW-1185">Reference proteome</keyword>
<accession>E0NUI1</accession>
<gene>
    <name evidence="9" type="primary">mip</name>
    <name evidence="9" type="ORF">HMPREF0658_1835</name>
</gene>
<organism evidence="9 10">
    <name type="scientific">Hoylesella marshii DSM 16973 = JCM 13450</name>
    <dbReference type="NCBI Taxonomy" id="862515"/>
    <lineage>
        <taxon>Bacteria</taxon>
        <taxon>Pseudomonadati</taxon>
        <taxon>Bacteroidota</taxon>
        <taxon>Bacteroidia</taxon>
        <taxon>Bacteroidales</taxon>
        <taxon>Prevotellaceae</taxon>
        <taxon>Hoylesella</taxon>
    </lineage>
</organism>
<comment type="caution">
    <text evidence="9">The sequence shown here is derived from an EMBL/GenBank/DDBJ whole genome shotgun (WGS) entry which is preliminary data.</text>
</comment>
<dbReference type="PROSITE" id="PS50059">
    <property type="entry name" value="FKBP_PPIASE"/>
    <property type="match status" value="1"/>
</dbReference>
<dbReference type="PANTHER" id="PTHR43811:SF19">
    <property type="entry name" value="39 KDA FK506-BINDING NUCLEAR PROTEIN"/>
    <property type="match status" value="1"/>
</dbReference>
<evidence type="ECO:0000313" key="10">
    <source>
        <dbReference type="Proteomes" id="UP000004394"/>
    </source>
</evidence>
<dbReference type="EC" id="5.2.1.8" evidence="6"/>